<evidence type="ECO:0000259" key="1">
    <source>
        <dbReference type="Pfam" id="PF00535"/>
    </source>
</evidence>
<dbReference type="Pfam" id="PF00535">
    <property type="entry name" value="Glycos_transf_2"/>
    <property type="match status" value="1"/>
</dbReference>
<proteinExistence type="predicted"/>
<dbReference type="PANTHER" id="PTHR22916:SF3">
    <property type="entry name" value="UDP-GLCNAC:BETAGAL BETA-1,3-N-ACETYLGLUCOSAMINYLTRANSFERASE-LIKE PROTEIN 1"/>
    <property type="match status" value="1"/>
</dbReference>
<name>A0A0F3GJF6_9BACT</name>
<evidence type="ECO:0000313" key="2">
    <source>
        <dbReference type="EMBL" id="KJU82099.1"/>
    </source>
</evidence>
<dbReference type="AlphaFoldDB" id="A0A0F3GJF6"/>
<dbReference type="InterPro" id="IPR001173">
    <property type="entry name" value="Glyco_trans_2-like"/>
</dbReference>
<organism evidence="2 3">
    <name type="scientific">Candidatus Magnetobacterium bavaricum</name>
    <dbReference type="NCBI Taxonomy" id="29290"/>
    <lineage>
        <taxon>Bacteria</taxon>
        <taxon>Pseudomonadati</taxon>
        <taxon>Nitrospirota</taxon>
        <taxon>Thermodesulfovibrionia</taxon>
        <taxon>Thermodesulfovibrionales</taxon>
        <taxon>Candidatus Magnetobacteriaceae</taxon>
        <taxon>Candidatus Magnetobacterium</taxon>
    </lineage>
</organism>
<dbReference type="InterPro" id="IPR029044">
    <property type="entry name" value="Nucleotide-diphossugar_trans"/>
</dbReference>
<dbReference type="Gene3D" id="3.90.550.10">
    <property type="entry name" value="Spore Coat Polysaccharide Biosynthesis Protein SpsA, Chain A"/>
    <property type="match status" value="1"/>
</dbReference>
<feature type="domain" description="Glycosyltransferase 2-like" evidence="1">
    <location>
        <begin position="13"/>
        <end position="122"/>
    </location>
</feature>
<evidence type="ECO:0000313" key="3">
    <source>
        <dbReference type="Proteomes" id="UP000033423"/>
    </source>
</evidence>
<reference evidence="2 3" key="1">
    <citation type="submission" date="2015-02" db="EMBL/GenBank/DDBJ databases">
        <title>Single-cell genomics of uncultivated deep-branching MTB reveals a conserved set of magnetosome genes.</title>
        <authorList>
            <person name="Kolinko S."/>
            <person name="Richter M."/>
            <person name="Glockner F.O."/>
            <person name="Brachmann A."/>
            <person name="Schuler D."/>
        </authorList>
    </citation>
    <scope>NUCLEOTIDE SEQUENCE [LARGE SCALE GENOMIC DNA]</scope>
    <source>
        <strain evidence="2">TM-1</strain>
    </source>
</reference>
<gene>
    <name evidence="2" type="ORF">MBAV_005754</name>
</gene>
<protein>
    <submittedName>
        <fullName evidence="2">Glycosyltransferase-like protein, family 2</fullName>
    </submittedName>
</protein>
<accession>A0A0F3GJF6</accession>
<sequence>MMNQKEIKKGLVSVIMPTYNHGHFIGEAIESVLNQTYKYLELIIIDNYSKDNTENIIHYFGDSRIKYIKFHNQGIIGASRNVGIRMASGEYIAFLDSDDFWLPEKLEKQVSFLETNNDYFLIYSKCYTMIGAEIQNTLPRDTEMKSGYTFKHLFMSNNFILTLTVMIRNTNKNDNLYLFNEANDLIAIEDYDLWLKIAKNKKIGYINTPLAVYRIHDNNLSKQLIPYLKRHMKILLKYRTDIDSFTLIKKFLYVVIYIAYHAFKKIIRSFKTY</sequence>
<dbReference type="PANTHER" id="PTHR22916">
    <property type="entry name" value="GLYCOSYLTRANSFERASE"/>
    <property type="match status" value="1"/>
</dbReference>
<dbReference type="SUPFAM" id="SSF53448">
    <property type="entry name" value="Nucleotide-diphospho-sugar transferases"/>
    <property type="match status" value="1"/>
</dbReference>
<dbReference type="EMBL" id="LACI01002428">
    <property type="protein sequence ID" value="KJU82099.1"/>
    <property type="molecule type" value="Genomic_DNA"/>
</dbReference>
<comment type="caution">
    <text evidence="2">The sequence shown here is derived from an EMBL/GenBank/DDBJ whole genome shotgun (WGS) entry which is preliminary data.</text>
</comment>
<dbReference type="CDD" id="cd00761">
    <property type="entry name" value="Glyco_tranf_GTA_type"/>
    <property type="match status" value="1"/>
</dbReference>
<dbReference type="GO" id="GO:0016758">
    <property type="term" value="F:hexosyltransferase activity"/>
    <property type="evidence" value="ECO:0007669"/>
    <property type="project" value="UniProtKB-ARBA"/>
</dbReference>
<dbReference type="Proteomes" id="UP000033423">
    <property type="component" value="Unassembled WGS sequence"/>
</dbReference>
<keyword evidence="3" id="KW-1185">Reference proteome</keyword>
<keyword evidence="2" id="KW-0808">Transferase</keyword>